<feature type="transmembrane region" description="Helical" evidence="1">
    <location>
        <begin position="71"/>
        <end position="90"/>
    </location>
</feature>
<accession>H5XRF2</accession>
<name>H5XRF2_9PSEU</name>
<keyword evidence="1" id="KW-0472">Membrane</keyword>
<evidence type="ECO:0000313" key="2">
    <source>
        <dbReference type="EMBL" id="EHR63897.1"/>
    </source>
</evidence>
<dbReference type="AlphaFoldDB" id="H5XRF2"/>
<reference evidence="2 3" key="1">
    <citation type="submission" date="2011-11" db="EMBL/GenBank/DDBJ databases">
        <title>The Noncontiguous Finished sequence of Saccharomonospora cyanea NA-134.</title>
        <authorList>
            <consortium name="US DOE Joint Genome Institute"/>
            <person name="Lucas S."/>
            <person name="Han J."/>
            <person name="Lapidus A."/>
            <person name="Cheng J.-F."/>
            <person name="Goodwin L."/>
            <person name="Pitluck S."/>
            <person name="Peters L."/>
            <person name="Ovchinnikova G."/>
            <person name="Lu M."/>
            <person name="Detter J.C."/>
            <person name="Han C."/>
            <person name="Tapia R."/>
            <person name="Land M."/>
            <person name="Hauser L."/>
            <person name="Kyrpides N."/>
            <person name="Ivanova N."/>
            <person name="Pagani I."/>
            <person name="Brambilla E.-M."/>
            <person name="Klenk H.-P."/>
            <person name="Woyke T."/>
        </authorList>
    </citation>
    <scope>NUCLEOTIDE SEQUENCE [LARGE SCALE GENOMIC DNA]</scope>
    <source>
        <strain evidence="2 3">NA-134</strain>
    </source>
</reference>
<protein>
    <recommendedName>
        <fullName evidence="4">Low-complexity protein</fullName>
    </recommendedName>
</protein>
<feature type="transmembrane region" description="Helical" evidence="1">
    <location>
        <begin position="6"/>
        <end position="23"/>
    </location>
</feature>
<evidence type="ECO:0000256" key="1">
    <source>
        <dbReference type="SAM" id="Phobius"/>
    </source>
</evidence>
<gene>
    <name evidence="2" type="ORF">SaccyDRAFT_5103</name>
</gene>
<evidence type="ECO:0008006" key="4">
    <source>
        <dbReference type="Google" id="ProtNLM"/>
    </source>
</evidence>
<dbReference type="OrthoDB" id="8440251at2"/>
<dbReference type="eggNOG" id="COG1357">
    <property type="taxonomic scope" value="Bacteria"/>
</dbReference>
<sequence length="516" mass="57133">MWSWLGPVLAASAALVWVVLLFRRDLLGSVLRWLTLATVVAVATGGGLLWLLGWPSLPPAERFTTADLLELLKIALAVVAGLGGVVLLAANLRRQRVTEAEHELAKARDDREREHSYNERFGAAAEQLAHESPAVKLAGLYAMAGLADVWESNRQVCVDVVCGYLRSLGSRPDGGEGQVWDAAMTAIRRKLRADGEWPNVSIDLSGVHFVDADFTGLATTGDVTLDGATFTGRRTSFEDCRFTGGFSVTEARFDSEFTTFESAVLGGGERATRANLEDVVFGGQRLSFDFARLASGTSFAYTRFASAFVSFRATAFTGEVSFEGTSFSPIYTSFHLARWEDGRTRFAEAEFSGEKLEFTETTVQNADLTFTDCLFSGVHVNFEDTLLRSRSLKFLQCEFEDCSLDFQLAHEHPTFGTIHLSHLDIERSTLRRCRIDFRRMRGPASARWEHTLARIRGGLFEEVEIVRDEDSVFSLFPWVRLAGVRLVNTVFPDELVRGLRFVEETVSANRSDGVSG</sequence>
<feature type="transmembrane region" description="Helical" evidence="1">
    <location>
        <begin position="30"/>
        <end position="51"/>
    </location>
</feature>
<dbReference type="Gene3D" id="2.160.20.80">
    <property type="entry name" value="E3 ubiquitin-protein ligase SopA"/>
    <property type="match status" value="1"/>
</dbReference>
<keyword evidence="1" id="KW-0812">Transmembrane</keyword>
<dbReference type="HOGENOM" id="CLU_527733_0_0_11"/>
<dbReference type="Proteomes" id="UP000002791">
    <property type="component" value="Chromosome"/>
</dbReference>
<dbReference type="EMBL" id="CM001440">
    <property type="protein sequence ID" value="EHR63897.1"/>
    <property type="molecule type" value="Genomic_DNA"/>
</dbReference>
<keyword evidence="1" id="KW-1133">Transmembrane helix</keyword>
<keyword evidence="3" id="KW-1185">Reference proteome</keyword>
<dbReference type="RefSeq" id="WP_005460486.1">
    <property type="nucleotide sequence ID" value="NZ_CM001440.1"/>
</dbReference>
<proteinExistence type="predicted"/>
<organism evidence="2 3">
    <name type="scientific">Saccharomonospora cyanea NA-134</name>
    <dbReference type="NCBI Taxonomy" id="882082"/>
    <lineage>
        <taxon>Bacteria</taxon>
        <taxon>Bacillati</taxon>
        <taxon>Actinomycetota</taxon>
        <taxon>Actinomycetes</taxon>
        <taxon>Pseudonocardiales</taxon>
        <taxon>Pseudonocardiaceae</taxon>
        <taxon>Saccharomonospora</taxon>
    </lineage>
</organism>
<evidence type="ECO:0000313" key="3">
    <source>
        <dbReference type="Proteomes" id="UP000002791"/>
    </source>
</evidence>
<dbReference type="STRING" id="882082.SaccyDRAFT_5103"/>